<keyword evidence="2" id="KW-0238">DNA-binding</keyword>
<dbReference type="SUPFAM" id="SSF47794">
    <property type="entry name" value="Rad51 N-terminal domain-like"/>
    <property type="match status" value="1"/>
</dbReference>
<protein>
    <submittedName>
        <fullName evidence="2">DNA-binding protein</fullName>
    </submittedName>
</protein>
<organism evidence="2 3">
    <name type="scientific">Streptococcus equi subsp. equi</name>
    <dbReference type="NCBI Taxonomy" id="148942"/>
    <lineage>
        <taxon>Bacteria</taxon>
        <taxon>Bacillati</taxon>
        <taxon>Bacillota</taxon>
        <taxon>Bacilli</taxon>
        <taxon>Lactobacillales</taxon>
        <taxon>Streptococcaceae</taxon>
        <taxon>Streptococcus</taxon>
    </lineage>
</organism>
<dbReference type="RefSeq" id="WP_115251210.1">
    <property type="nucleotide sequence ID" value="NZ_UHFF01000002.1"/>
</dbReference>
<dbReference type="InterPro" id="IPR010995">
    <property type="entry name" value="DNA_repair_Rad51/TF_NusA_a-hlx"/>
</dbReference>
<feature type="region of interest" description="Disordered" evidence="1">
    <location>
        <begin position="45"/>
        <end position="100"/>
    </location>
</feature>
<name>A0A380JUM4_9STRE</name>
<dbReference type="EMBL" id="UHFF01000002">
    <property type="protein sequence ID" value="SUN47683.1"/>
    <property type="molecule type" value="Genomic_DNA"/>
</dbReference>
<evidence type="ECO:0000313" key="3">
    <source>
        <dbReference type="Proteomes" id="UP000254461"/>
    </source>
</evidence>
<evidence type="ECO:0000256" key="1">
    <source>
        <dbReference type="SAM" id="MobiDB-lite"/>
    </source>
</evidence>
<proteinExistence type="predicted"/>
<evidence type="ECO:0000313" key="2">
    <source>
        <dbReference type="EMBL" id="SUN47683.1"/>
    </source>
</evidence>
<dbReference type="GO" id="GO:0000166">
    <property type="term" value="F:nucleotide binding"/>
    <property type="evidence" value="ECO:0007669"/>
    <property type="project" value="InterPro"/>
</dbReference>
<dbReference type="Gene3D" id="1.10.150.20">
    <property type="entry name" value="5' to 3' exonuclease, C-terminal subdomain"/>
    <property type="match status" value="1"/>
</dbReference>
<accession>A0A380JUM4</accession>
<sequence length="166" mass="18014">MARRYNRKKQYKLQLKRQGLLKAVINQVEQTVEKVVDKTKEAVHTASQMVTASKTETADLQDKQSIAEKAAQPKADVASSSLADSSEVSSEKEASKASSEVLSRDAFAELAEVSELRADIVTVLFEAGIRSAAAFSQWTEAELLALKGIGPATISKLKENGVSFKK</sequence>
<gene>
    <name evidence="2" type="ORF">NCTC12092_01510</name>
</gene>
<dbReference type="GO" id="GO:0003677">
    <property type="term" value="F:DNA binding"/>
    <property type="evidence" value="ECO:0007669"/>
    <property type="project" value="UniProtKB-KW"/>
</dbReference>
<feature type="compositionally biased region" description="Low complexity" evidence="1">
    <location>
        <begin position="76"/>
        <end position="88"/>
    </location>
</feature>
<feature type="compositionally biased region" description="Basic and acidic residues" evidence="1">
    <location>
        <begin position="56"/>
        <end position="66"/>
    </location>
</feature>
<reference evidence="2 3" key="1">
    <citation type="submission" date="2018-06" db="EMBL/GenBank/DDBJ databases">
        <authorList>
            <consortium name="Pathogen Informatics"/>
            <person name="Doyle S."/>
        </authorList>
    </citation>
    <scope>NUCLEOTIDE SEQUENCE [LARGE SCALE GENOMIC DNA]</scope>
    <source>
        <strain evidence="2 3">NCTC12092</strain>
    </source>
</reference>
<dbReference type="Proteomes" id="UP000254461">
    <property type="component" value="Unassembled WGS sequence"/>
</dbReference>
<feature type="compositionally biased region" description="Polar residues" evidence="1">
    <location>
        <begin position="45"/>
        <end position="55"/>
    </location>
</feature>
<dbReference type="AlphaFoldDB" id="A0A380JUM4"/>